<keyword evidence="1" id="KW-0812">Transmembrane</keyword>
<evidence type="ECO:0000256" key="1">
    <source>
        <dbReference type="SAM" id="Phobius"/>
    </source>
</evidence>
<reference evidence="2 3" key="1">
    <citation type="submission" date="2015-07" db="EMBL/GenBank/DDBJ databases">
        <title>Whole genome sequence of Herpetosiphon geysericola DSM 7119.</title>
        <authorList>
            <person name="Hemp J."/>
            <person name="Ward L.M."/>
            <person name="Pace L.A."/>
            <person name="Fischer W.W."/>
        </authorList>
    </citation>
    <scope>NUCLEOTIDE SEQUENCE [LARGE SCALE GENOMIC DNA]</scope>
    <source>
        <strain evidence="2 3">DSM 7119</strain>
    </source>
</reference>
<dbReference type="Proteomes" id="UP000050277">
    <property type="component" value="Unassembled WGS sequence"/>
</dbReference>
<name>A0A0P6YY13_9CHLR</name>
<accession>A0A0P6YY13</accession>
<comment type="caution">
    <text evidence="2">The sequence shown here is derived from an EMBL/GenBank/DDBJ whole genome shotgun (WGS) entry which is preliminary data.</text>
</comment>
<evidence type="ECO:0000313" key="2">
    <source>
        <dbReference type="EMBL" id="KPL90168.1"/>
    </source>
</evidence>
<dbReference type="AlphaFoldDB" id="A0A0P6YY13"/>
<gene>
    <name evidence="2" type="ORF">SE18_08140</name>
</gene>
<keyword evidence="3" id="KW-1185">Reference proteome</keyword>
<evidence type="ECO:0000313" key="3">
    <source>
        <dbReference type="Proteomes" id="UP000050277"/>
    </source>
</evidence>
<sequence length="70" mass="8531">MWQVPSNQPTPSRWETAIHWFWTLVTARIWLMLSSFLWYLDLWRYSMWEWLPCIGAGLLKDPETHALIPR</sequence>
<dbReference type="EMBL" id="LGKP01000013">
    <property type="protein sequence ID" value="KPL90168.1"/>
    <property type="molecule type" value="Genomic_DNA"/>
</dbReference>
<keyword evidence="1" id="KW-1133">Transmembrane helix</keyword>
<organism evidence="2 3">
    <name type="scientific">Herpetosiphon geysericola</name>
    <dbReference type="NCBI Taxonomy" id="70996"/>
    <lineage>
        <taxon>Bacteria</taxon>
        <taxon>Bacillati</taxon>
        <taxon>Chloroflexota</taxon>
        <taxon>Chloroflexia</taxon>
        <taxon>Herpetosiphonales</taxon>
        <taxon>Herpetosiphonaceae</taxon>
        <taxon>Herpetosiphon</taxon>
    </lineage>
</organism>
<protein>
    <submittedName>
        <fullName evidence="2">Uncharacterized protein</fullName>
    </submittedName>
</protein>
<keyword evidence="1" id="KW-0472">Membrane</keyword>
<feature type="transmembrane region" description="Helical" evidence="1">
    <location>
        <begin position="20"/>
        <end position="40"/>
    </location>
</feature>
<proteinExistence type="predicted"/>
<dbReference type="RefSeq" id="WP_054533937.1">
    <property type="nucleotide sequence ID" value="NZ_LGKP01000013.1"/>
</dbReference>